<feature type="compositionally biased region" description="Low complexity" evidence="5">
    <location>
        <begin position="309"/>
        <end position="322"/>
    </location>
</feature>
<keyword evidence="1" id="KW-0732">Signal</keyword>
<evidence type="ECO:0000256" key="2">
    <source>
        <dbReference type="ARBA" id="ARBA00022737"/>
    </source>
</evidence>
<dbReference type="Gene3D" id="1.10.10.10">
    <property type="entry name" value="Winged helix-like DNA-binding domain superfamily/Winged helix DNA-binding domain"/>
    <property type="match status" value="1"/>
</dbReference>
<protein>
    <submittedName>
        <fullName evidence="10">Immunoglobulin superfamily member 10-like</fullName>
    </submittedName>
</protein>
<evidence type="ECO:0000256" key="3">
    <source>
        <dbReference type="ARBA" id="ARBA00023157"/>
    </source>
</evidence>
<feature type="domain" description="Ig-like" evidence="7">
    <location>
        <begin position="312"/>
        <end position="440"/>
    </location>
</feature>
<feature type="region of interest" description="Disordered" evidence="5">
    <location>
        <begin position="168"/>
        <end position="202"/>
    </location>
</feature>
<feature type="domain" description="Ig-like" evidence="7">
    <location>
        <begin position="442"/>
        <end position="542"/>
    </location>
</feature>
<dbReference type="PROSITE" id="PS50853">
    <property type="entry name" value="FN3"/>
    <property type="match status" value="1"/>
</dbReference>
<dbReference type="InterPro" id="IPR013783">
    <property type="entry name" value="Ig-like_fold"/>
</dbReference>
<feature type="domain" description="Ig-like" evidence="7">
    <location>
        <begin position="546"/>
        <end position="650"/>
    </location>
</feature>
<dbReference type="FunFam" id="2.60.40.10:FF:000032">
    <property type="entry name" value="palladin isoform X1"/>
    <property type="match status" value="1"/>
</dbReference>
<name>A0A6F9DFS7_9ASCI</name>
<sequence length="1315" mass="146304">MNFKFRRCKRIRNMNNTFTKSDASEDEASEEDNDERDDKPIYLQFESNGSSSAEDEEENSATENTANTKVQEKKTTGAKHPPYVQMIPSAITSIADKKGATVRSIKMYIMANHFINDDAKMKRNLRTQLEKGLASGMLIRPKPKKGAKEAIGLQGRFKVHPQWVKKQEKTKKLTLKAKAQKAKKKTTSKTKSPKVDGSNLTSLKDKSYSVRLAQDKIKKARKSLAMSPAVTKVTKKRPTVKKKVDEEGEGEKKVTAKKAKDSKGKSAKTTSSNDEKPKKKAKATTDGTEKATAKKKAPTKITKGKAATKAKPATTKKTTSTKTSKAKETLSLQVHTASEEEVLEGQKAVLRCIYSDEYPTDTLFVVLWQKLDPETAKAATIFNSQNPHDEKHSDGRLKQVGVASLQISPVYKSDAGKYRCQVTPLPSFEQGEAETQLIVTYPPYFQSPTNSTLYIEDDKDVDLPCSAHGLPEQIQYTWYFQNMQPDTSGEVEKIVITEADPRLWYRNGNNLHISGFSQSLEGRFRCEASNDVGVSNSYFYLHLKRPATFIDYPKEPVKVIEGEDVKITVSASAVPNNITFKWFYKGQSIDLFGWSNVFGFEQDQVYPYLRISQFPEKSQLEIKDVTRNVAGMFTCSIFNNFGHISYLNITLEVQYPAFLTLFPAPAYTVVEGTAITLPCGGVGNPIPQIQWRAPGTEKLMSFSTNLEDRRFNVAPDGNLTIFPIIRNDSGMFLCTASNGIDQSDEITANVTILFAPTMTRQPSKSYVVNLGEKLTLNCDTTGLPTPQYTWYKDHVEIDSSSSPFAEVAASSSLHLTNLSHLHTGVYRCQAENRFGMVFAESVVQVQYPPVISMLSSVGRVLVGDHINVTCTVSGHPLPSIEWSHALRSSDVGIASVITNGTRGRTFIITTRLSDSKLMSTLMLSRVGLSDCGLYYCTANSILGSDKGFTELRCMDLPPVPSNIVISRVTDSSFFVAWQLDDHIPNGERFLLEVRLNGDERPFVVPCDVTSCLVTSLNASTVYSVRVFGVNSVGNGNKSAKKSVKTKATKQIDSVTTSKIPFLIPTTEPTYTTSMSTTQAPKPNTSGRPNSVSSSSTFHTPLPTAGIKDIVYNSTDGWVRWRLDSSYENALLSWNSSSLQRCVKIEARSSNSDDWRVVAWCIAAWAEVCSLNLPASASWQVRVNLCWNIDVGCGKPVTAKTVYMETSNHTKTVPTEAIIEGIPIAAVVSATVALVFVVIAYVISYRHFRKRRKKMDDYEEAFELRRPGARLFRHQREDPRARAYQASINYLRASHANPWLQKSRSLPGYMWRREST</sequence>
<gene>
    <name evidence="10" type="primary">Igsf10-001</name>
</gene>
<keyword evidence="2" id="KW-0677">Repeat</keyword>
<keyword evidence="4" id="KW-0393">Immunoglobulin domain</keyword>
<dbReference type="InterPro" id="IPR007110">
    <property type="entry name" value="Ig-like_dom"/>
</dbReference>
<feature type="domain" description="Ig-like" evidence="7">
    <location>
        <begin position="756"/>
        <end position="844"/>
    </location>
</feature>
<proteinExistence type="evidence at transcript level"/>
<evidence type="ECO:0000259" key="7">
    <source>
        <dbReference type="PROSITE" id="PS50835"/>
    </source>
</evidence>
<dbReference type="CDD" id="cd00096">
    <property type="entry name" value="Ig"/>
    <property type="match status" value="2"/>
</dbReference>
<dbReference type="SUPFAM" id="SSF48726">
    <property type="entry name" value="Immunoglobulin"/>
    <property type="match status" value="6"/>
</dbReference>
<dbReference type="InterPro" id="IPR003598">
    <property type="entry name" value="Ig_sub2"/>
</dbReference>
<evidence type="ECO:0000256" key="4">
    <source>
        <dbReference type="ARBA" id="ARBA00023319"/>
    </source>
</evidence>
<evidence type="ECO:0000256" key="6">
    <source>
        <dbReference type="SAM" id="Phobius"/>
    </source>
</evidence>
<feature type="domain" description="Fibronectin type-III" evidence="8">
    <location>
        <begin position="959"/>
        <end position="1048"/>
    </location>
</feature>
<accession>A0A6F9DFS7</accession>
<dbReference type="InterPro" id="IPR036390">
    <property type="entry name" value="WH_DNA-bd_sf"/>
</dbReference>
<feature type="region of interest" description="Disordered" evidence="5">
    <location>
        <begin position="1070"/>
        <end position="1096"/>
    </location>
</feature>
<dbReference type="Pfam" id="PF00041">
    <property type="entry name" value="fn3"/>
    <property type="match status" value="1"/>
</dbReference>
<dbReference type="CDD" id="cd00073">
    <property type="entry name" value="H15"/>
    <property type="match status" value="1"/>
</dbReference>
<feature type="compositionally biased region" description="Basic and acidic residues" evidence="5">
    <location>
        <begin position="242"/>
        <end position="264"/>
    </location>
</feature>
<dbReference type="InterPro" id="IPR051170">
    <property type="entry name" value="Neural/epithelial_adhesion"/>
</dbReference>
<feature type="compositionally biased region" description="Basic residues" evidence="5">
    <location>
        <begin position="293"/>
        <end position="308"/>
    </location>
</feature>
<dbReference type="SMART" id="SM00060">
    <property type="entry name" value="FN3"/>
    <property type="match status" value="1"/>
</dbReference>
<dbReference type="Pfam" id="PF13927">
    <property type="entry name" value="Ig_3"/>
    <property type="match status" value="5"/>
</dbReference>
<dbReference type="SUPFAM" id="SSF46785">
    <property type="entry name" value="Winged helix' DNA-binding domain"/>
    <property type="match status" value="1"/>
</dbReference>
<dbReference type="InterPro" id="IPR003961">
    <property type="entry name" value="FN3_dom"/>
</dbReference>
<dbReference type="InterPro" id="IPR036179">
    <property type="entry name" value="Ig-like_dom_sf"/>
</dbReference>
<dbReference type="PANTHER" id="PTHR12231">
    <property type="entry name" value="CTX-RELATED TYPE I TRANSMEMBRANE PROTEIN"/>
    <property type="match status" value="1"/>
</dbReference>
<dbReference type="Pfam" id="PF07686">
    <property type="entry name" value="V-set"/>
    <property type="match status" value="1"/>
</dbReference>
<dbReference type="PROSITE" id="PS51504">
    <property type="entry name" value="H15"/>
    <property type="match status" value="1"/>
</dbReference>
<feature type="region of interest" description="Disordered" evidence="5">
    <location>
        <begin position="14"/>
        <end position="81"/>
    </location>
</feature>
<evidence type="ECO:0000313" key="10">
    <source>
        <dbReference type="EMBL" id="CAB3255565.1"/>
    </source>
</evidence>
<dbReference type="InterPro" id="IPR036116">
    <property type="entry name" value="FN3_sf"/>
</dbReference>
<dbReference type="GO" id="GO:0006334">
    <property type="term" value="P:nucleosome assembly"/>
    <property type="evidence" value="ECO:0007669"/>
    <property type="project" value="InterPro"/>
</dbReference>
<dbReference type="InterPro" id="IPR013106">
    <property type="entry name" value="Ig_V-set"/>
</dbReference>
<keyword evidence="6" id="KW-0472">Membrane</keyword>
<feature type="compositionally biased region" description="Basic residues" evidence="5">
    <location>
        <begin position="172"/>
        <end position="192"/>
    </location>
</feature>
<feature type="domain" description="Ig-like" evidence="7">
    <location>
        <begin position="656"/>
        <end position="747"/>
    </location>
</feature>
<evidence type="ECO:0000256" key="5">
    <source>
        <dbReference type="SAM" id="MobiDB-lite"/>
    </source>
</evidence>
<dbReference type="Gene3D" id="2.60.40.10">
    <property type="entry name" value="Immunoglobulins"/>
    <property type="match status" value="7"/>
</dbReference>
<reference evidence="10" key="1">
    <citation type="submission" date="2020-04" db="EMBL/GenBank/DDBJ databases">
        <authorList>
            <person name="Neveu A P."/>
        </authorList>
    </citation>
    <scope>NUCLEOTIDE SEQUENCE</scope>
    <source>
        <tissue evidence="10">Whole embryo</tissue>
    </source>
</reference>
<dbReference type="GO" id="GO:0003677">
    <property type="term" value="F:DNA binding"/>
    <property type="evidence" value="ECO:0007669"/>
    <property type="project" value="InterPro"/>
</dbReference>
<dbReference type="InterPro" id="IPR003599">
    <property type="entry name" value="Ig_sub"/>
</dbReference>
<dbReference type="GO" id="GO:0043005">
    <property type="term" value="C:neuron projection"/>
    <property type="evidence" value="ECO:0007669"/>
    <property type="project" value="TreeGrafter"/>
</dbReference>
<dbReference type="InterPro" id="IPR036388">
    <property type="entry name" value="WH-like_DNA-bd_sf"/>
</dbReference>
<feature type="compositionally biased region" description="Polar residues" evidence="5">
    <location>
        <begin position="1078"/>
        <end position="1096"/>
    </location>
</feature>
<keyword evidence="6" id="KW-1133">Transmembrane helix</keyword>
<dbReference type="InterPro" id="IPR005818">
    <property type="entry name" value="Histone_H1/H5_H15"/>
</dbReference>
<dbReference type="Pfam" id="PF00538">
    <property type="entry name" value="Linker_histone"/>
    <property type="match status" value="1"/>
</dbReference>
<dbReference type="PROSITE" id="PS50835">
    <property type="entry name" value="IG_LIKE"/>
    <property type="match status" value="6"/>
</dbReference>
<dbReference type="CDD" id="cd00063">
    <property type="entry name" value="FN3"/>
    <property type="match status" value="1"/>
</dbReference>
<dbReference type="GO" id="GO:0000786">
    <property type="term" value="C:nucleosome"/>
    <property type="evidence" value="ECO:0007669"/>
    <property type="project" value="InterPro"/>
</dbReference>
<feature type="domain" description="H15" evidence="9">
    <location>
        <begin position="79"/>
        <end position="161"/>
    </location>
</feature>
<evidence type="ECO:0000259" key="8">
    <source>
        <dbReference type="PROSITE" id="PS50853"/>
    </source>
</evidence>
<keyword evidence="3" id="KW-1015">Disulfide bond</keyword>
<feature type="domain" description="Ig-like" evidence="7">
    <location>
        <begin position="849"/>
        <end position="949"/>
    </location>
</feature>
<evidence type="ECO:0000259" key="9">
    <source>
        <dbReference type="PROSITE" id="PS51504"/>
    </source>
</evidence>
<evidence type="ECO:0000256" key="1">
    <source>
        <dbReference type="ARBA" id="ARBA00022729"/>
    </source>
</evidence>
<feature type="region of interest" description="Disordered" evidence="5">
    <location>
        <begin position="219"/>
        <end position="322"/>
    </location>
</feature>
<dbReference type="SMART" id="SM00408">
    <property type="entry name" value="IGc2"/>
    <property type="match status" value="6"/>
</dbReference>
<feature type="transmembrane region" description="Helical" evidence="6">
    <location>
        <begin position="1221"/>
        <end position="1244"/>
    </location>
</feature>
<dbReference type="SMART" id="SM00409">
    <property type="entry name" value="IG"/>
    <property type="match status" value="6"/>
</dbReference>
<dbReference type="EMBL" id="LR785951">
    <property type="protein sequence ID" value="CAB3255565.1"/>
    <property type="molecule type" value="mRNA"/>
</dbReference>
<dbReference type="SUPFAM" id="SSF49265">
    <property type="entry name" value="Fibronectin type III"/>
    <property type="match status" value="1"/>
</dbReference>
<dbReference type="SMART" id="SM00526">
    <property type="entry name" value="H15"/>
    <property type="match status" value="1"/>
</dbReference>
<keyword evidence="6" id="KW-0812">Transmembrane</keyword>
<feature type="compositionally biased region" description="Acidic residues" evidence="5">
    <location>
        <begin position="24"/>
        <end position="35"/>
    </location>
</feature>
<dbReference type="PANTHER" id="PTHR12231:SF253">
    <property type="entry name" value="DPR-INTERACTING PROTEIN ETA, ISOFORM B-RELATED"/>
    <property type="match status" value="1"/>
</dbReference>
<organism evidence="10">
    <name type="scientific">Phallusia mammillata</name>
    <dbReference type="NCBI Taxonomy" id="59560"/>
    <lineage>
        <taxon>Eukaryota</taxon>
        <taxon>Metazoa</taxon>
        <taxon>Chordata</taxon>
        <taxon>Tunicata</taxon>
        <taxon>Ascidiacea</taxon>
        <taxon>Phlebobranchia</taxon>
        <taxon>Ascidiidae</taxon>
        <taxon>Phallusia</taxon>
    </lineage>
</organism>